<dbReference type="OrthoDB" id="7226260at2"/>
<dbReference type="PANTHER" id="PTHR38831">
    <property type="entry name" value="TYPE II SECRETION SYSTEM PROTEIN K"/>
    <property type="match status" value="1"/>
</dbReference>
<keyword evidence="2" id="KW-1133">Transmembrane helix</keyword>
<organism evidence="3 4">
    <name type="scientific">Inquilinus limosus</name>
    <dbReference type="NCBI Taxonomy" id="171674"/>
    <lineage>
        <taxon>Bacteria</taxon>
        <taxon>Pseudomonadati</taxon>
        <taxon>Pseudomonadota</taxon>
        <taxon>Alphaproteobacteria</taxon>
        <taxon>Rhodospirillales</taxon>
        <taxon>Rhodospirillaceae</taxon>
        <taxon>Inquilinus</taxon>
    </lineage>
</organism>
<dbReference type="STRING" id="1122125.GCA_000423185_01853"/>
<feature type="transmembrane region" description="Helical" evidence="2">
    <location>
        <begin position="21"/>
        <end position="43"/>
    </location>
</feature>
<dbReference type="SUPFAM" id="SSF158544">
    <property type="entry name" value="GspK insert domain-like"/>
    <property type="match status" value="1"/>
</dbReference>
<evidence type="ECO:0000313" key="4">
    <source>
        <dbReference type="Proteomes" id="UP000196655"/>
    </source>
</evidence>
<keyword evidence="2" id="KW-0812">Transmembrane</keyword>
<dbReference type="AlphaFoldDB" id="A0A211YSX2"/>
<dbReference type="GO" id="GO:0009306">
    <property type="term" value="P:protein secretion"/>
    <property type="evidence" value="ECO:0007669"/>
    <property type="project" value="InterPro"/>
</dbReference>
<feature type="compositionally biased region" description="Low complexity" evidence="1">
    <location>
        <begin position="165"/>
        <end position="183"/>
    </location>
</feature>
<name>A0A211YSX2_9PROT</name>
<comment type="caution">
    <text evidence="3">The sequence shown here is derived from an EMBL/GenBank/DDBJ whole genome shotgun (WGS) entry which is preliminary data.</text>
</comment>
<evidence type="ECO:0008006" key="5">
    <source>
        <dbReference type="Google" id="ProtNLM"/>
    </source>
</evidence>
<feature type="region of interest" description="Disordered" evidence="1">
    <location>
        <begin position="256"/>
        <end position="275"/>
    </location>
</feature>
<dbReference type="Proteomes" id="UP000196655">
    <property type="component" value="Unassembled WGS sequence"/>
</dbReference>
<dbReference type="RefSeq" id="WP_088157945.1">
    <property type="nucleotide sequence ID" value="NZ_NHON01000179.1"/>
</dbReference>
<gene>
    <name evidence="3" type="ORF">BWR60_35345</name>
</gene>
<feature type="region of interest" description="Disordered" evidence="1">
    <location>
        <begin position="147"/>
        <end position="190"/>
    </location>
</feature>
<evidence type="ECO:0000256" key="2">
    <source>
        <dbReference type="SAM" id="Phobius"/>
    </source>
</evidence>
<reference evidence="4" key="1">
    <citation type="submission" date="2017-05" db="EMBL/GenBank/DDBJ databases">
        <authorList>
            <person name="Macchi M."/>
            <person name="Festa S."/>
            <person name="Coppotelli B.M."/>
            <person name="Morelli I.S."/>
        </authorList>
    </citation>
    <scope>NUCLEOTIDE SEQUENCE [LARGE SCALE GENOMIC DNA]</scope>
    <source>
        <strain evidence="4">I</strain>
    </source>
</reference>
<dbReference type="Gene3D" id="1.10.40.60">
    <property type="entry name" value="EpsJ-like"/>
    <property type="match status" value="2"/>
</dbReference>
<evidence type="ECO:0000256" key="1">
    <source>
        <dbReference type="SAM" id="MobiDB-lite"/>
    </source>
</evidence>
<dbReference type="GO" id="GO:0016020">
    <property type="term" value="C:membrane"/>
    <property type="evidence" value="ECO:0007669"/>
    <property type="project" value="InterPro"/>
</dbReference>
<keyword evidence="4" id="KW-1185">Reference proteome</keyword>
<keyword evidence="2" id="KW-0472">Membrane</keyword>
<dbReference type="InterPro" id="IPR005628">
    <property type="entry name" value="GspK"/>
</dbReference>
<dbReference type="InterPro" id="IPR038072">
    <property type="entry name" value="GspK_central_sf"/>
</dbReference>
<dbReference type="PANTHER" id="PTHR38831:SF2">
    <property type="entry name" value="TYPE II SECRETION SYSTEM PROTEIN K"/>
    <property type="match status" value="1"/>
</dbReference>
<dbReference type="EMBL" id="NHON01000179">
    <property type="protein sequence ID" value="OWJ56120.1"/>
    <property type="molecule type" value="Genomic_DNA"/>
</dbReference>
<evidence type="ECO:0000313" key="3">
    <source>
        <dbReference type="EMBL" id="OWJ56120.1"/>
    </source>
</evidence>
<accession>A0A211YSX2</accession>
<proteinExistence type="predicted"/>
<protein>
    <recommendedName>
        <fullName evidence="5">Type II secretion system protein K</fullName>
    </recommendedName>
</protein>
<sequence>MPRPADPRPAATRDPRRGERGVALVVVLWTLVMLSMLTIGFSLSSRTEARVAANGAEEIRVRALLRGGVELAVLGLGTADDNRGWRADGTPYPAEIDGDRLIVRIRDEAGRVDLNRADEETLTRLLTVVLGTPDAAPRLTQAILRRRGGPQAAPGQPAGGGANGQNGQNGNRPPPAARAAPAADPDDPAELARPFQSAEELRKVPGISRQLADALMPLVTVLSPAGGINPFAADPLVLQALPGVTRAQAEAVVRARQQRPAPTPERLASLLPPDAGKLLRPAPGPVYSVSVEAATARGARGRVEAVIWVAADGQSFYRILDWREAGFGRRVGEDPA</sequence>